<dbReference type="PANTHER" id="PTHR32179:SF3">
    <property type="entry name" value="NICOTINATE-NUCLEOTIDE PYROPHOSPHORYLASE [CARBOXYLATING]"/>
    <property type="match status" value="1"/>
</dbReference>
<dbReference type="InterPro" id="IPR004393">
    <property type="entry name" value="NadC"/>
</dbReference>
<dbReference type="InterPro" id="IPR036068">
    <property type="entry name" value="Nicotinate_pribotase-like_C"/>
</dbReference>
<dbReference type="CDD" id="cd01572">
    <property type="entry name" value="QPRTase"/>
    <property type="match status" value="1"/>
</dbReference>
<evidence type="ECO:0000256" key="2">
    <source>
        <dbReference type="ARBA" id="ARBA00004893"/>
    </source>
</evidence>
<evidence type="ECO:0000256" key="5">
    <source>
        <dbReference type="ARBA" id="ARBA00011944"/>
    </source>
</evidence>
<protein>
    <recommendedName>
        <fullName evidence="11">Probable nicotinate-nucleotide pyrophosphorylase [carboxylating]</fullName>
        <ecNumber evidence="5">2.4.2.19</ecNumber>
    </recommendedName>
    <alternativeName>
        <fullName evidence="9">Quinolinate phosphoribosyltransferase [decarboxylating]</fullName>
    </alternativeName>
</protein>
<evidence type="ECO:0000259" key="14">
    <source>
        <dbReference type="Pfam" id="PF02749"/>
    </source>
</evidence>
<evidence type="ECO:0000313" key="15">
    <source>
        <dbReference type="EMBL" id="TCS92350.1"/>
    </source>
</evidence>
<feature type="domain" description="Quinolinate phosphoribosyl transferase C-terminal" evidence="13">
    <location>
        <begin position="109"/>
        <end position="274"/>
    </location>
</feature>
<proteinExistence type="inferred from homology"/>
<dbReference type="AlphaFoldDB" id="A0A4R3L2D6"/>
<dbReference type="Pfam" id="PF02749">
    <property type="entry name" value="QRPTase_N"/>
    <property type="match status" value="1"/>
</dbReference>
<sequence length="281" mass="30334">MNPIALKQFIREILNEDIGAGDLTTEALVPNDHASSCVFVMKQTGVVAGLPIAAQIFQELDSSCEWVSCVEEGEEVSKGTIIARIIGPTQAILTGERVALNLLQRMCGIATLTREMVKKLEGLDCQLLDTRKTTPGLRQLEKYAVRIGGGTNHRFGLSHGVMLKDNHIAMAGSLSQAVERVRQYVGHMVKVEVEADTLEQVQEILTLSVDAILLDNMDLPTLRKAVDLIDGRVWTEASGGITPDTIRSIAETGVNGVSLGWLTHSATSCDISLDFEGPKGA</sequence>
<dbReference type="SUPFAM" id="SSF54675">
    <property type="entry name" value="Nicotinate/Quinolinate PRTase N-terminal domain-like"/>
    <property type="match status" value="1"/>
</dbReference>
<dbReference type="InterPro" id="IPR027277">
    <property type="entry name" value="NadC/ModD"/>
</dbReference>
<dbReference type="GO" id="GO:0005737">
    <property type="term" value="C:cytoplasm"/>
    <property type="evidence" value="ECO:0007669"/>
    <property type="project" value="TreeGrafter"/>
</dbReference>
<evidence type="ECO:0000256" key="11">
    <source>
        <dbReference type="ARBA" id="ARBA00069173"/>
    </source>
</evidence>
<dbReference type="EC" id="2.4.2.19" evidence="5"/>
<dbReference type="OrthoDB" id="9782546at2"/>
<comment type="function">
    <text evidence="1">Involved in the catabolism of quinolinic acid (QA).</text>
</comment>
<evidence type="ECO:0000256" key="6">
    <source>
        <dbReference type="ARBA" id="ARBA00022642"/>
    </source>
</evidence>
<organism evidence="15 16">
    <name type="scientific">Hazenella coriacea</name>
    <dbReference type="NCBI Taxonomy" id="1179467"/>
    <lineage>
        <taxon>Bacteria</taxon>
        <taxon>Bacillati</taxon>
        <taxon>Bacillota</taxon>
        <taxon>Bacilli</taxon>
        <taxon>Bacillales</taxon>
        <taxon>Thermoactinomycetaceae</taxon>
        <taxon>Hazenella</taxon>
    </lineage>
</organism>
<comment type="subunit">
    <text evidence="4">Hexamer formed by 3 homodimers.</text>
</comment>
<dbReference type="InterPro" id="IPR037128">
    <property type="entry name" value="Quinolinate_PRibosylTase_N_sf"/>
</dbReference>
<keyword evidence="6" id="KW-0662">Pyridine nucleotide biosynthesis</keyword>
<dbReference type="RefSeq" id="WP_131926779.1">
    <property type="nucleotide sequence ID" value="NZ_SMAG01000013.1"/>
</dbReference>
<gene>
    <name evidence="15" type="ORF">EDD58_11311</name>
</gene>
<dbReference type="Pfam" id="PF01729">
    <property type="entry name" value="QRPTase_C"/>
    <property type="match status" value="1"/>
</dbReference>
<evidence type="ECO:0000259" key="13">
    <source>
        <dbReference type="Pfam" id="PF01729"/>
    </source>
</evidence>
<dbReference type="PIRSF" id="PIRSF006250">
    <property type="entry name" value="NadC_ModD"/>
    <property type="match status" value="1"/>
</dbReference>
<comment type="similarity">
    <text evidence="3 12">Belongs to the NadC/ModD family.</text>
</comment>
<keyword evidence="16" id="KW-1185">Reference proteome</keyword>
<evidence type="ECO:0000256" key="4">
    <source>
        <dbReference type="ARBA" id="ARBA00011218"/>
    </source>
</evidence>
<dbReference type="GO" id="GO:0034213">
    <property type="term" value="P:quinolinate catabolic process"/>
    <property type="evidence" value="ECO:0007669"/>
    <property type="project" value="TreeGrafter"/>
</dbReference>
<comment type="catalytic activity">
    <reaction evidence="10">
        <text>nicotinate beta-D-ribonucleotide + CO2 + diphosphate = quinolinate + 5-phospho-alpha-D-ribose 1-diphosphate + 2 H(+)</text>
        <dbReference type="Rhea" id="RHEA:12733"/>
        <dbReference type="ChEBI" id="CHEBI:15378"/>
        <dbReference type="ChEBI" id="CHEBI:16526"/>
        <dbReference type="ChEBI" id="CHEBI:29959"/>
        <dbReference type="ChEBI" id="CHEBI:33019"/>
        <dbReference type="ChEBI" id="CHEBI:57502"/>
        <dbReference type="ChEBI" id="CHEBI:58017"/>
        <dbReference type="EC" id="2.4.2.19"/>
    </reaction>
</comment>
<dbReference type="Gene3D" id="3.20.20.70">
    <property type="entry name" value="Aldolase class I"/>
    <property type="match status" value="1"/>
</dbReference>
<dbReference type="InterPro" id="IPR022412">
    <property type="entry name" value="Quinolinate_PRibosylTrfase_N"/>
</dbReference>
<name>A0A4R3L2D6_9BACL</name>
<dbReference type="Gene3D" id="3.90.1170.20">
    <property type="entry name" value="Quinolinate phosphoribosyl transferase, N-terminal domain"/>
    <property type="match status" value="1"/>
</dbReference>
<feature type="domain" description="Quinolinate phosphoribosyl transferase N-terminal" evidence="14">
    <location>
        <begin position="22"/>
        <end position="107"/>
    </location>
</feature>
<comment type="pathway">
    <text evidence="2">Cofactor biosynthesis; NAD(+) biosynthesis; nicotinate D-ribonucleotide from quinolinate: step 1/1.</text>
</comment>
<evidence type="ECO:0000256" key="3">
    <source>
        <dbReference type="ARBA" id="ARBA00009400"/>
    </source>
</evidence>
<dbReference type="GO" id="GO:0009435">
    <property type="term" value="P:NAD+ biosynthetic process"/>
    <property type="evidence" value="ECO:0007669"/>
    <property type="project" value="UniProtKB-UniPathway"/>
</dbReference>
<dbReference type="Proteomes" id="UP000294937">
    <property type="component" value="Unassembled WGS sequence"/>
</dbReference>
<dbReference type="InterPro" id="IPR002638">
    <property type="entry name" value="Quinolinate_PRibosylTrfase_C"/>
</dbReference>
<dbReference type="FunFam" id="3.90.1170.20:FF:000001">
    <property type="entry name" value="Nicotinate-nucleotide diphosphorylase (Carboxylating)"/>
    <property type="match status" value="1"/>
</dbReference>
<evidence type="ECO:0000256" key="10">
    <source>
        <dbReference type="ARBA" id="ARBA00047445"/>
    </source>
</evidence>
<dbReference type="GO" id="GO:0004514">
    <property type="term" value="F:nicotinate-nucleotide diphosphorylase (carboxylating) activity"/>
    <property type="evidence" value="ECO:0007669"/>
    <property type="project" value="UniProtKB-EC"/>
</dbReference>
<evidence type="ECO:0000256" key="1">
    <source>
        <dbReference type="ARBA" id="ARBA00003237"/>
    </source>
</evidence>
<dbReference type="FunFam" id="3.20.20.70:FF:000030">
    <property type="entry name" value="Nicotinate-nucleotide pyrophosphorylase, carboxylating"/>
    <property type="match status" value="1"/>
</dbReference>
<dbReference type="InterPro" id="IPR013785">
    <property type="entry name" value="Aldolase_TIM"/>
</dbReference>
<evidence type="ECO:0000256" key="9">
    <source>
        <dbReference type="ARBA" id="ARBA00033102"/>
    </source>
</evidence>
<dbReference type="UniPathway" id="UPA00253">
    <property type="reaction ID" value="UER00331"/>
</dbReference>
<dbReference type="PANTHER" id="PTHR32179">
    <property type="entry name" value="NICOTINATE-NUCLEOTIDE PYROPHOSPHORYLASE [CARBOXYLATING]"/>
    <property type="match status" value="1"/>
</dbReference>
<comment type="caution">
    <text evidence="15">The sequence shown here is derived from an EMBL/GenBank/DDBJ whole genome shotgun (WGS) entry which is preliminary data.</text>
</comment>
<accession>A0A4R3L2D6</accession>
<evidence type="ECO:0000313" key="16">
    <source>
        <dbReference type="Proteomes" id="UP000294937"/>
    </source>
</evidence>
<dbReference type="NCBIfam" id="TIGR00078">
    <property type="entry name" value="nadC"/>
    <property type="match status" value="1"/>
</dbReference>
<dbReference type="EMBL" id="SMAG01000013">
    <property type="protein sequence ID" value="TCS92350.1"/>
    <property type="molecule type" value="Genomic_DNA"/>
</dbReference>
<keyword evidence="7 12" id="KW-0328">Glycosyltransferase</keyword>
<reference evidence="15 16" key="1">
    <citation type="submission" date="2019-03" db="EMBL/GenBank/DDBJ databases">
        <title>Genomic Encyclopedia of Type Strains, Phase IV (KMG-IV): sequencing the most valuable type-strain genomes for metagenomic binning, comparative biology and taxonomic classification.</title>
        <authorList>
            <person name="Goeker M."/>
        </authorList>
    </citation>
    <scope>NUCLEOTIDE SEQUENCE [LARGE SCALE GENOMIC DNA]</scope>
    <source>
        <strain evidence="15 16">DSM 45707</strain>
    </source>
</reference>
<evidence type="ECO:0000256" key="8">
    <source>
        <dbReference type="ARBA" id="ARBA00022679"/>
    </source>
</evidence>
<dbReference type="SUPFAM" id="SSF51690">
    <property type="entry name" value="Nicotinate/Quinolinate PRTase C-terminal domain-like"/>
    <property type="match status" value="1"/>
</dbReference>
<keyword evidence="8 12" id="KW-0808">Transferase</keyword>
<evidence type="ECO:0000256" key="12">
    <source>
        <dbReference type="PIRNR" id="PIRNR006250"/>
    </source>
</evidence>
<evidence type="ECO:0000256" key="7">
    <source>
        <dbReference type="ARBA" id="ARBA00022676"/>
    </source>
</evidence>